<evidence type="ECO:0000313" key="3">
    <source>
        <dbReference type="EMBL" id="HJG80560.1"/>
    </source>
</evidence>
<reference evidence="3" key="1">
    <citation type="journal article" date="2021" name="PeerJ">
        <title>Extensive microbial diversity within the chicken gut microbiome revealed by metagenomics and culture.</title>
        <authorList>
            <person name="Gilroy R."/>
            <person name="Ravi A."/>
            <person name="Getino M."/>
            <person name="Pursley I."/>
            <person name="Horton D.L."/>
            <person name="Alikhan N.F."/>
            <person name="Baker D."/>
            <person name="Gharbi K."/>
            <person name="Hall N."/>
            <person name="Watson M."/>
            <person name="Adriaenssens E.M."/>
            <person name="Foster-Nyarko E."/>
            <person name="Jarju S."/>
            <person name="Secka A."/>
            <person name="Antonio M."/>
            <person name="Oren A."/>
            <person name="Chaudhuri R.R."/>
            <person name="La Ragione R."/>
            <person name="Hildebrand F."/>
            <person name="Pallen M.J."/>
        </authorList>
    </citation>
    <scope>NUCLEOTIDE SEQUENCE</scope>
    <source>
        <strain evidence="3">ChiGjej5B5-7349</strain>
    </source>
</reference>
<reference evidence="3" key="2">
    <citation type="submission" date="2021-09" db="EMBL/GenBank/DDBJ databases">
        <authorList>
            <person name="Gilroy R."/>
        </authorList>
    </citation>
    <scope>NUCLEOTIDE SEQUENCE</scope>
    <source>
        <strain evidence="3">ChiGjej5B5-7349</strain>
    </source>
</reference>
<feature type="transmembrane region" description="Helical" evidence="2">
    <location>
        <begin position="203"/>
        <end position="224"/>
    </location>
</feature>
<evidence type="ECO:0000256" key="2">
    <source>
        <dbReference type="SAM" id="Phobius"/>
    </source>
</evidence>
<keyword evidence="2" id="KW-1133">Transmembrane helix</keyword>
<feature type="compositionally biased region" description="Low complexity" evidence="1">
    <location>
        <begin position="1"/>
        <end position="18"/>
    </location>
</feature>
<keyword evidence="2" id="KW-0812">Transmembrane</keyword>
<feature type="region of interest" description="Disordered" evidence="1">
    <location>
        <begin position="126"/>
        <end position="178"/>
    </location>
</feature>
<organism evidence="3 4">
    <name type="scientific">Brevibacterium senegalense</name>
    <dbReference type="NCBI Taxonomy" id="1033736"/>
    <lineage>
        <taxon>Bacteria</taxon>
        <taxon>Bacillati</taxon>
        <taxon>Actinomycetota</taxon>
        <taxon>Actinomycetes</taxon>
        <taxon>Micrococcales</taxon>
        <taxon>Brevibacteriaceae</taxon>
        <taxon>Brevibacterium</taxon>
    </lineage>
</organism>
<sequence length="236" mass="24086">MPTVSVLSTRRTPSSSLRGVDTDKADSDGGFTVTPEYLGVTDPGTGGEGDAGDSRVGGEDGNPTQQAPKSAENEAHWGSFPSDFIDFQDETGQFSYWFSSGGQRDPFKPTEPMTIAYSDDFDAGPGSYSGEGAGGSASAGALGAGNGAPGTGGSPASATNPNAGKKPGEGASPEDANFDEDRSAFSEMAQEAAGDSRLNGRTYVIAGLTAGAGLAATITSLVYFRRRLGLDPRMFL</sequence>
<accession>A0A921SNL7</accession>
<dbReference type="EMBL" id="DYUK01000195">
    <property type="protein sequence ID" value="HJG80560.1"/>
    <property type="molecule type" value="Genomic_DNA"/>
</dbReference>
<feature type="region of interest" description="Disordered" evidence="1">
    <location>
        <begin position="1"/>
        <end position="85"/>
    </location>
</feature>
<dbReference type="Proteomes" id="UP000784435">
    <property type="component" value="Unassembled WGS sequence"/>
</dbReference>
<protein>
    <submittedName>
        <fullName evidence="3">Uncharacterized protein</fullName>
    </submittedName>
</protein>
<keyword evidence="2" id="KW-0472">Membrane</keyword>
<feature type="region of interest" description="Disordered" evidence="1">
    <location>
        <begin position="100"/>
        <end position="119"/>
    </location>
</feature>
<evidence type="ECO:0000313" key="4">
    <source>
        <dbReference type="Proteomes" id="UP000784435"/>
    </source>
</evidence>
<evidence type="ECO:0000256" key="1">
    <source>
        <dbReference type="SAM" id="MobiDB-lite"/>
    </source>
</evidence>
<proteinExistence type="predicted"/>
<dbReference type="AlphaFoldDB" id="A0A921SNL7"/>
<comment type="caution">
    <text evidence="3">The sequence shown here is derived from an EMBL/GenBank/DDBJ whole genome shotgun (WGS) entry which is preliminary data.</text>
</comment>
<gene>
    <name evidence="3" type="ORF">K8V08_09135</name>
</gene>
<feature type="compositionally biased region" description="Gly residues" evidence="1">
    <location>
        <begin position="127"/>
        <end position="153"/>
    </location>
</feature>
<name>A0A921SNL7_9MICO</name>